<keyword evidence="1" id="KW-1133">Transmembrane helix</keyword>
<organism evidence="2 3">
    <name type="scientific">Adhaeribacter terrigena</name>
    <dbReference type="NCBI Taxonomy" id="2793070"/>
    <lineage>
        <taxon>Bacteria</taxon>
        <taxon>Pseudomonadati</taxon>
        <taxon>Bacteroidota</taxon>
        <taxon>Cytophagia</taxon>
        <taxon>Cytophagales</taxon>
        <taxon>Hymenobacteraceae</taxon>
        <taxon>Adhaeribacter</taxon>
    </lineage>
</organism>
<dbReference type="EMBL" id="JAEHFX010000004">
    <property type="protein sequence ID" value="MBK0403259.1"/>
    <property type="molecule type" value="Genomic_DNA"/>
</dbReference>
<name>A0ABS1C1N8_9BACT</name>
<keyword evidence="1" id="KW-0812">Transmembrane</keyword>
<feature type="transmembrane region" description="Helical" evidence="1">
    <location>
        <begin position="50"/>
        <end position="75"/>
    </location>
</feature>
<evidence type="ECO:0000256" key="1">
    <source>
        <dbReference type="SAM" id="Phobius"/>
    </source>
</evidence>
<comment type="caution">
    <text evidence="2">The sequence shown here is derived from an EMBL/GenBank/DDBJ whole genome shotgun (WGS) entry which is preliminary data.</text>
</comment>
<evidence type="ECO:0000313" key="2">
    <source>
        <dbReference type="EMBL" id="MBK0403259.1"/>
    </source>
</evidence>
<keyword evidence="1" id="KW-0472">Membrane</keyword>
<dbReference type="InterPro" id="IPR023804">
    <property type="entry name" value="DUF3792_TM"/>
</dbReference>
<proteinExistence type="predicted"/>
<dbReference type="NCBIfam" id="TIGR04086">
    <property type="entry name" value="TIGR04086_membr"/>
    <property type="match status" value="1"/>
</dbReference>
<feature type="transmembrane region" description="Helical" evidence="1">
    <location>
        <begin position="82"/>
        <end position="101"/>
    </location>
</feature>
<keyword evidence="3" id="KW-1185">Reference proteome</keyword>
<sequence>MVEKKSPIRLLRVAIAALIAELIPLIVLVAAITIYGYLMPGLDKSVYETFATQAAAYIGPVAGTLATLGMAFWAARKPENRRWLHGLLTGILVVILDLAIFATPKADFDLNDGLVLLAKFAAGLLGGYLAQRRYQNQSLASRESHRLI</sequence>
<gene>
    <name evidence="2" type="ORF">I5M27_09700</name>
</gene>
<feature type="transmembrane region" description="Helical" evidence="1">
    <location>
        <begin position="113"/>
        <end position="130"/>
    </location>
</feature>
<feature type="transmembrane region" description="Helical" evidence="1">
    <location>
        <begin position="12"/>
        <end position="38"/>
    </location>
</feature>
<reference evidence="2 3" key="1">
    <citation type="submission" date="2020-12" db="EMBL/GenBank/DDBJ databases">
        <title>Bacterial novel species Adhaeribacter sp. BT258 isolated from soil.</title>
        <authorList>
            <person name="Jung H.-Y."/>
        </authorList>
    </citation>
    <scope>NUCLEOTIDE SEQUENCE [LARGE SCALE GENOMIC DNA]</scope>
    <source>
        <strain evidence="2 3">BT258</strain>
    </source>
</reference>
<accession>A0ABS1C1N8</accession>
<dbReference type="Pfam" id="PF12670">
    <property type="entry name" value="DUF3792"/>
    <property type="match status" value="1"/>
</dbReference>
<protein>
    <submittedName>
        <fullName evidence="2">TIGR04086 family membrane protein</fullName>
    </submittedName>
</protein>
<dbReference type="RefSeq" id="WP_200506013.1">
    <property type="nucleotide sequence ID" value="NZ_JAEHFX010000004.1"/>
</dbReference>
<dbReference type="Proteomes" id="UP000644147">
    <property type="component" value="Unassembled WGS sequence"/>
</dbReference>
<evidence type="ECO:0000313" key="3">
    <source>
        <dbReference type="Proteomes" id="UP000644147"/>
    </source>
</evidence>